<name>A0A4Y2ELD5_ARAVE</name>
<gene>
    <name evidence="2" type="ORF">AVEN_165576_1</name>
</gene>
<dbReference type="InterPro" id="IPR005135">
    <property type="entry name" value="Endo/exonuclease/phosphatase"/>
</dbReference>
<dbReference type="GO" id="GO:0003824">
    <property type="term" value="F:catalytic activity"/>
    <property type="evidence" value="ECO:0007669"/>
    <property type="project" value="InterPro"/>
</dbReference>
<evidence type="ECO:0000313" key="2">
    <source>
        <dbReference type="EMBL" id="GBM30000.1"/>
    </source>
</evidence>
<evidence type="ECO:0000313" key="3">
    <source>
        <dbReference type="Proteomes" id="UP000499080"/>
    </source>
</evidence>
<sequence>MYAHSSRWGYSHPNAAGLEFEDLLNSSPLELNFKTDDPPTYIHYNGSGSSPDLLCVSSDICAFTKRKVVEDPGSGHIQVIASISVQQPAGRFRQSPKKSWNFKKANWDNFLKNDW</sequence>
<reference evidence="2 3" key="1">
    <citation type="journal article" date="2019" name="Sci. Rep.">
        <title>Orb-weaving spider Araneus ventricosus genome elucidates the spidroin gene catalogue.</title>
        <authorList>
            <person name="Kono N."/>
            <person name="Nakamura H."/>
            <person name="Ohtoshi R."/>
            <person name="Moran D.A.P."/>
            <person name="Shinohara A."/>
            <person name="Yoshida Y."/>
            <person name="Fujiwara M."/>
            <person name="Mori M."/>
            <person name="Tomita M."/>
            <person name="Arakawa K."/>
        </authorList>
    </citation>
    <scope>NUCLEOTIDE SEQUENCE [LARGE SCALE GENOMIC DNA]</scope>
</reference>
<dbReference type="OrthoDB" id="6433315at2759"/>
<dbReference type="AlphaFoldDB" id="A0A4Y2ELD5"/>
<protein>
    <recommendedName>
        <fullName evidence="1">Endonuclease/exonuclease/phosphatase domain-containing protein</fullName>
    </recommendedName>
</protein>
<dbReference type="EMBL" id="BGPR01000650">
    <property type="protein sequence ID" value="GBM30000.1"/>
    <property type="molecule type" value="Genomic_DNA"/>
</dbReference>
<organism evidence="2 3">
    <name type="scientific">Araneus ventricosus</name>
    <name type="common">Orbweaver spider</name>
    <name type="synonym">Epeira ventricosa</name>
    <dbReference type="NCBI Taxonomy" id="182803"/>
    <lineage>
        <taxon>Eukaryota</taxon>
        <taxon>Metazoa</taxon>
        <taxon>Ecdysozoa</taxon>
        <taxon>Arthropoda</taxon>
        <taxon>Chelicerata</taxon>
        <taxon>Arachnida</taxon>
        <taxon>Araneae</taxon>
        <taxon>Araneomorphae</taxon>
        <taxon>Entelegynae</taxon>
        <taxon>Araneoidea</taxon>
        <taxon>Araneidae</taxon>
        <taxon>Araneus</taxon>
    </lineage>
</organism>
<dbReference type="InterPro" id="IPR036691">
    <property type="entry name" value="Endo/exonu/phosph_ase_sf"/>
</dbReference>
<comment type="caution">
    <text evidence="2">The sequence shown here is derived from an EMBL/GenBank/DDBJ whole genome shotgun (WGS) entry which is preliminary data.</text>
</comment>
<dbReference type="SUPFAM" id="SSF56219">
    <property type="entry name" value="DNase I-like"/>
    <property type="match status" value="1"/>
</dbReference>
<dbReference type="Gene3D" id="3.60.10.10">
    <property type="entry name" value="Endonuclease/exonuclease/phosphatase"/>
    <property type="match status" value="1"/>
</dbReference>
<keyword evidence="3" id="KW-1185">Reference proteome</keyword>
<evidence type="ECO:0000259" key="1">
    <source>
        <dbReference type="Pfam" id="PF14529"/>
    </source>
</evidence>
<dbReference type="Pfam" id="PF14529">
    <property type="entry name" value="Exo_endo_phos_2"/>
    <property type="match status" value="1"/>
</dbReference>
<proteinExistence type="predicted"/>
<accession>A0A4Y2ELD5</accession>
<dbReference type="Proteomes" id="UP000499080">
    <property type="component" value="Unassembled WGS sequence"/>
</dbReference>
<feature type="domain" description="Endonuclease/exonuclease/phosphatase" evidence="1">
    <location>
        <begin position="3"/>
        <end position="79"/>
    </location>
</feature>